<evidence type="ECO:0000313" key="3">
    <source>
        <dbReference type="Proteomes" id="UP000822688"/>
    </source>
</evidence>
<feature type="compositionally biased region" description="Polar residues" evidence="1">
    <location>
        <begin position="1"/>
        <end position="13"/>
    </location>
</feature>
<protein>
    <submittedName>
        <fullName evidence="2">Uncharacterized protein</fullName>
    </submittedName>
</protein>
<evidence type="ECO:0000256" key="1">
    <source>
        <dbReference type="SAM" id="MobiDB-lite"/>
    </source>
</evidence>
<comment type="caution">
    <text evidence="2">The sequence shown here is derived from an EMBL/GenBank/DDBJ whole genome shotgun (WGS) entry which is preliminary data.</text>
</comment>
<dbReference type="AlphaFoldDB" id="A0A8T0IW89"/>
<organism evidence="2 3">
    <name type="scientific">Ceratodon purpureus</name>
    <name type="common">Fire moss</name>
    <name type="synonym">Dicranum purpureum</name>
    <dbReference type="NCBI Taxonomy" id="3225"/>
    <lineage>
        <taxon>Eukaryota</taxon>
        <taxon>Viridiplantae</taxon>
        <taxon>Streptophyta</taxon>
        <taxon>Embryophyta</taxon>
        <taxon>Bryophyta</taxon>
        <taxon>Bryophytina</taxon>
        <taxon>Bryopsida</taxon>
        <taxon>Dicranidae</taxon>
        <taxon>Pseudoditrichales</taxon>
        <taxon>Ditrichaceae</taxon>
        <taxon>Ceratodon</taxon>
    </lineage>
</organism>
<reference evidence="2" key="1">
    <citation type="submission" date="2020-06" db="EMBL/GenBank/DDBJ databases">
        <title>WGS assembly of Ceratodon purpureus strain R40.</title>
        <authorList>
            <person name="Carey S.B."/>
            <person name="Jenkins J."/>
            <person name="Shu S."/>
            <person name="Lovell J.T."/>
            <person name="Sreedasyam A."/>
            <person name="Maumus F."/>
            <person name="Tiley G.P."/>
            <person name="Fernandez-Pozo N."/>
            <person name="Barry K."/>
            <person name="Chen C."/>
            <person name="Wang M."/>
            <person name="Lipzen A."/>
            <person name="Daum C."/>
            <person name="Saski C.A."/>
            <person name="Payton A.C."/>
            <person name="Mcbreen J.C."/>
            <person name="Conrad R.E."/>
            <person name="Kollar L.M."/>
            <person name="Olsson S."/>
            <person name="Huttunen S."/>
            <person name="Landis J.B."/>
            <person name="Wickett N.J."/>
            <person name="Johnson M.G."/>
            <person name="Rensing S.A."/>
            <person name="Grimwood J."/>
            <person name="Schmutz J."/>
            <person name="Mcdaniel S.F."/>
        </authorList>
    </citation>
    <scope>NUCLEOTIDE SEQUENCE</scope>
    <source>
        <strain evidence="2">R40</strain>
    </source>
</reference>
<sequence>MSSQYMASSSQFPARSLQAEDMGPGLENSRVRDEAQYQELDGEFECDKFNDLPTSVQCSQYAVNHRYGSILEGPS</sequence>
<accession>A0A8T0IW89</accession>
<gene>
    <name evidence="2" type="ORF">KC19_2G163600</name>
</gene>
<keyword evidence="3" id="KW-1185">Reference proteome</keyword>
<evidence type="ECO:0000313" key="2">
    <source>
        <dbReference type="EMBL" id="KAG0587425.1"/>
    </source>
</evidence>
<dbReference type="Proteomes" id="UP000822688">
    <property type="component" value="Chromosome 2"/>
</dbReference>
<proteinExistence type="predicted"/>
<dbReference type="EMBL" id="CM026422">
    <property type="protein sequence ID" value="KAG0587425.1"/>
    <property type="molecule type" value="Genomic_DNA"/>
</dbReference>
<feature type="region of interest" description="Disordered" evidence="1">
    <location>
        <begin position="1"/>
        <end position="30"/>
    </location>
</feature>
<feature type="non-terminal residue" evidence="2">
    <location>
        <position position="75"/>
    </location>
</feature>
<name>A0A8T0IW89_CERPU</name>